<dbReference type="Gene3D" id="3.40.50.2000">
    <property type="entry name" value="Glycogen Phosphorylase B"/>
    <property type="match status" value="1"/>
</dbReference>
<dbReference type="PANTHER" id="PTHR38134:SF2">
    <property type="entry name" value="GALACTOKINASE"/>
    <property type="match status" value="1"/>
</dbReference>
<dbReference type="EMBL" id="JABCKI010005826">
    <property type="protein sequence ID" value="KAG5637484.1"/>
    <property type="molecule type" value="Genomic_DNA"/>
</dbReference>
<sequence length="597" mass="64683">MPSLAFAYYCSGHGYGHATRVSAFACHLLDLPNNERPTIYITSSAPKHVFADSIALGAVYRYAEIDPVIVQPLAYRVDRQKSVDVLKSFLSRKDAILEGERRWLEEVKAHAVLSDAAFLGCLAAKAAGIPSILITNFTFDSVYSYLSTPLLQVDLESSAEPDHLTPASSHDILTDLVPDIPVPSEDVDLLVAQIFEGYRCADLLFLLPGCIPIPSFSIYPCLPSPEWVDASLNQFRPNVIESLSQLPSSDALHPTIPFPSFISLVQTPRKIPRSVVRAPLLVRAPSSTPSVYTPGGRSRLLFSIGVPPHLHDPDRTKILIVSFGGQVFRAPSRSASRSQSRSTTPTPSPTTSNHPSSSSIFEMQLPQPLSVIAGSHVNGYFGTITASSSAPVIPPRLATPSHIWIPGAPPASKPTNLYSPIASFSVPQLATIPPTPSGVEDTFGTLSEVDLVDEDDDWRMLPDDSWIAIVCGAAKDMDDKTGAGGTGLPEGFYVAPRDVYMPDLTAVGDVLLGKLEHGLRLLLDRDGLGVELSRQSYEAGEWVAAVEEAWARGKASKARKRADAALGIGMDKRKEEGAGMAREVVSWTQDWWEVRRN</sequence>
<keyword evidence="3" id="KW-1185">Reference proteome</keyword>
<dbReference type="Proteomes" id="UP000717328">
    <property type="component" value="Unassembled WGS sequence"/>
</dbReference>
<organism evidence="2 3">
    <name type="scientific">Sphagnurus paluster</name>
    <dbReference type="NCBI Taxonomy" id="117069"/>
    <lineage>
        <taxon>Eukaryota</taxon>
        <taxon>Fungi</taxon>
        <taxon>Dikarya</taxon>
        <taxon>Basidiomycota</taxon>
        <taxon>Agaricomycotina</taxon>
        <taxon>Agaricomycetes</taxon>
        <taxon>Agaricomycetidae</taxon>
        <taxon>Agaricales</taxon>
        <taxon>Tricholomatineae</taxon>
        <taxon>Lyophyllaceae</taxon>
        <taxon>Sphagnurus</taxon>
    </lineage>
</organism>
<gene>
    <name evidence="2" type="ORF">H0H81_004407</name>
</gene>
<dbReference type="PANTHER" id="PTHR38134">
    <property type="entry name" value="SLR1395 PROTEIN"/>
    <property type="match status" value="1"/>
</dbReference>
<protein>
    <recommendedName>
        <fullName evidence="4">L-arabinokinase</fullName>
    </recommendedName>
</protein>
<evidence type="ECO:0000313" key="3">
    <source>
        <dbReference type="Proteomes" id="UP000717328"/>
    </source>
</evidence>
<dbReference type="AlphaFoldDB" id="A0A9P7K5V6"/>
<proteinExistence type="predicted"/>
<feature type="compositionally biased region" description="Low complexity" evidence="1">
    <location>
        <begin position="331"/>
        <end position="359"/>
    </location>
</feature>
<dbReference type="InterPro" id="IPR053205">
    <property type="entry name" value="GHMP_kinase_L-arabinokinase"/>
</dbReference>
<reference evidence="2" key="1">
    <citation type="submission" date="2021-02" db="EMBL/GenBank/DDBJ databases">
        <authorList>
            <person name="Nieuwenhuis M."/>
            <person name="Van De Peppel L.J.J."/>
        </authorList>
    </citation>
    <scope>NUCLEOTIDE SEQUENCE</scope>
    <source>
        <strain evidence="2">D49</strain>
    </source>
</reference>
<reference evidence="2" key="2">
    <citation type="submission" date="2021-10" db="EMBL/GenBank/DDBJ databases">
        <title>Phylogenomics reveals ancestral predisposition of the termite-cultivated fungus Termitomyces towards a domesticated lifestyle.</title>
        <authorList>
            <person name="Auxier B."/>
            <person name="Grum-Grzhimaylo A."/>
            <person name="Cardenas M.E."/>
            <person name="Lodge J.D."/>
            <person name="Laessoe T."/>
            <person name="Pedersen O."/>
            <person name="Smith M.E."/>
            <person name="Kuyper T.W."/>
            <person name="Franco-Molano E.A."/>
            <person name="Baroni T.J."/>
            <person name="Aanen D.K."/>
        </authorList>
    </citation>
    <scope>NUCLEOTIDE SEQUENCE</scope>
    <source>
        <strain evidence="2">D49</strain>
    </source>
</reference>
<comment type="caution">
    <text evidence="2">The sequence shown here is derived from an EMBL/GenBank/DDBJ whole genome shotgun (WGS) entry which is preliminary data.</text>
</comment>
<feature type="region of interest" description="Disordered" evidence="1">
    <location>
        <begin position="330"/>
        <end position="360"/>
    </location>
</feature>
<evidence type="ECO:0000256" key="1">
    <source>
        <dbReference type="SAM" id="MobiDB-lite"/>
    </source>
</evidence>
<dbReference type="OrthoDB" id="1684102at2759"/>
<evidence type="ECO:0008006" key="4">
    <source>
        <dbReference type="Google" id="ProtNLM"/>
    </source>
</evidence>
<evidence type="ECO:0000313" key="2">
    <source>
        <dbReference type="EMBL" id="KAG5637484.1"/>
    </source>
</evidence>
<name>A0A9P7K5V6_9AGAR</name>
<accession>A0A9P7K5V6</accession>